<sequence length="275" mass="29239">MAPRAHHAPDPDRAGPSTCTVHTNDNEAGNMMYYKCWESGMKREEMRGEGRGGGGGGGGGGRGGGRGGGGEEGKRVAQAAAHQPLDVSDGPHVVQLSPPVDERGQSRRVQRRLGVLPAVRAAAAHPRVLQAGSGARPLPGILLQRRGHKVPRRLAHIAEVLVREAEVQAADVDAGLLRRLVQERRHAAERHVGQHADAPHVRGDGDRRPADELRRGELRVAEQEVDVAAVGGQLHGVAEVDELDARDLLVLGSLIMFEGSDGGPTPQRLEARTLN</sequence>
<evidence type="ECO:0000256" key="1">
    <source>
        <dbReference type="SAM" id="MobiDB-lite"/>
    </source>
</evidence>
<evidence type="ECO:0000313" key="3">
    <source>
        <dbReference type="Proteomes" id="UP000314294"/>
    </source>
</evidence>
<organism evidence="2 3">
    <name type="scientific">Liparis tanakae</name>
    <name type="common">Tanaka's snailfish</name>
    <dbReference type="NCBI Taxonomy" id="230148"/>
    <lineage>
        <taxon>Eukaryota</taxon>
        <taxon>Metazoa</taxon>
        <taxon>Chordata</taxon>
        <taxon>Craniata</taxon>
        <taxon>Vertebrata</taxon>
        <taxon>Euteleostomi</taxon>
        <taxon>Actinopterygii</taxon>
        <taxon>Neopterygii</taxon>
        <taxon>Teleostei</taxon>
        <taxon>Neoteleostei</taxon>
        <taxon>Acanthomorphata</taxon>
        <taxon>Eupercaria</taxon>
        <taxon>Perciformes</taxon>
        <taxon>Cottioidei</taxon>
        <taxon>Cottales</taxon>
        <taxon>Liparidae</taxon>
        <taxon>Liparis</taxon>
    </lineage>
</organism>
<feature type="region of interest" description="Disordered" evidence="1">
    <location>
        <begin position="45"/>
        <end position="108"/>
    </location>
</feature>
<name>A0A4Z2GCQ6_9TELE</name>
<dbReference type="EMBL" id="SRLO01000597">
    <property type="protein sequence ID" value="TNN51040.1"/>
    <property type="molecule type" value="Genomic_DNA"/>
</dbReference>
<proteinExistence type="predicted"/>
<comment type="caution">
    <text evidence="2">The sequence shown here is derived from an EMBL/GenBank/DDBJ whole genome shotgun (WGS) entry which is preliminary data.</text>
</comment>
<feature type="region of interest" description="Disordered" evidence="1">
    <location>
        <begin position="189"/>
        <end position="211"/>
    </location>
</feature>
<gene>
    <name evidence="2" type="ORF">EYF80_038770</name>
</gene>
<reference evidence="2 3" key="1">
    <citation type="submission" date="2019-03" db="EMBL/GenBank/DDBJ databases">
        <title>First draft genome of Liparis tanakae, snailfish: a comprehensive survey of snailfish specific genes.</title>
        <authorList>
            <person name="Kim W."/>
            <person name="Song I."/>
            <person name="Jeong J.-H."/>
            <person name="Kim D."/>
            <person name="Kim S."/>
            <person name="Ryu S."/>
            <person name="Song J.Y."/>
            <person name="Lee S.K."/>
        </authorList>
    </citation>
    <scope>NUCLEOTIDE SEQUENCE [LARGE SCALE GENOMIC DNA]</scope>
    <source>
        <tissue evidence="2">Muscle</tissue>
    </source>
</reference>
<accession>A0A4Z2GCQ6</accession>
<dbReference type="Proteomes" id="UP000314294">
    <property type="component" value="Unassembled WGS sequence"/>
</dbReference>
<keyword evidence="3" id="KW-1185">Reference proteome</keyword>
<dbReference type="AlphaFoldDB" id="A0A4Z2GCQ6"/>
<protein>
    <submittedName>
        <fullName evidence="2">Uncharacterized protein</fullName>
    </submittedName>
</protein>
<feature type="region of interest" description="Disordered" evidence="1">
    <location>
        <begin position="1"/>
        <end position="25"/>
    </location>
</feature>
<evidence type="ECO:0000313" key="2">
    <source>
        <dbReference type="EMBL" id="TNN51040.1"/>
    </source>
</evidence>
<feature type="compositionally biased region" description="Gly residues" evidence="1">
    <location>
        <begin position="51"/>
        <end position="68"/>
    </location>
</feature>